<dbReference type="PANTHER" id="PTHR11575:SF24">
    <property type="entry name" value="5'-NUCLEOTIDASE"/>
    <property type="match status" value="1"/>
</dbReference>
<evidence type="ECO:0000256" key="1">
    <source>
        <dbReference type="ARBA" id="ARBA00000815"/>
    </source>
</evidence>
<dbReference type="InterPro" id="IPR008334">
    <property type="entry name" value="5'-Nucleotdase_C"/>
</dbReference>
<dbReference type="GO" id="GO:0008253">
    <property type="term" value="F:5'-nucleotidase activity"/>
    <property type="evidence" value="ECO:0007669"/>
    <property type="project" value="UniProtKB-EC"/>
</dbReference>
<feature type="signal peptide" evidence="6">
    <location>
        <begin position="1"/>
        <end position="22"/>
    </location>
</feature>
<organism evidence="8 9">
    <name type="scientific">Folsomia candida</name>
    <name type="common">Springtail</name>
    <dbReference type="NCBI Taxonomy" id="158441"/>
    <lineage>
        <taxon>Eukaryota</taxon>
        <taxon>Metazoa</taxon>
        <taxon>Ecdysozoa</taxon>
        <taxon>Arthropoda</taxon>
        <taxon>Hexapoda</taxon>
        <taxon>Collembola</taxon>
        <taxon>Entomobryomorpha</taxon>
        <taxon>Isotomoidea</taxon>
        <taxon>Isotomidae</taxon>
        <taxon>Proisotominae</taxon>
        <taxon>Folsomia</taxon>
    </lineage>
</organism>
<protein>
    <recommendedName>
        <fullName evidence="3">5'-nucleotidase</fullName>
        <ecNumber evidence="3">3.1.3.5</ecNumber>
    </recommendedName>
</protein>
<feature type="region of interest" description="Disordered" evidence="4">
    <location>
        <begin position="583"/>
        <end position="610"/>
    </location>
</feature>
<dbReference type="InterPro" id="IPR029052">
    <property type="entry name" value="Metallo-depent_PP-like"/>
</dbReference>
<sequence length="731" mass="79507">MGARSKSLGILLFATLVQAIKAEQIRIGFTHYNDILGQYQSFKENNGEIQPCDKITDVGCSAGVARLMGHVKSIKENDFGAIHESSKFLVTPGNIISGEHGWLSLLSGTYGWDDPYEEMGETLQSRWTGYFYDTNYFRPNVTSLGLKEFEGGLSNLLTFLKAAEIRPIVSNINCRAQYTTDEEREFCTLVDNHQKVTISSSDGYKIGFVGYVNPLVVHLSEPGQLEFIEVVSAVSQVVETELSDVDVVIAIGSGSVDTAKRILDGVPKLKLILLGDTADNVEGEYPLQYGEKFIATAAKYGKSIGKLELEVETTTGSVGVISTNSRVVQNNDAVQYDTDGDSKIESMSSTTKSVGAKNVILLKKNLDDSQQCKNKECTLGRLIADAMVHCAFKNVTSAPSELIGLWHSGGFSARDYTESSILQISNTRKFLPYQNSAVLVTVNGTILKTMFESSATGISEPPRPDWGQFLHVSRGVEVQYKFNTQAGTYLVKSLKVLQKDPVTGGFVIKDVEDSVNYHAVIPSFLYNGRSAFYFLPGTFGKVGNIDKIDIGKDYQCLDGYLQALGVLGYNAEHDRILIEGDEHDDGSTTSAPIITSPPSTSTTTTAPPTTVDSTTIGDIHTKTEASTTTTTAAYPETETTSEAAVRSTTPDASQVKDAECGAYYYDPRTILELSLATSGLTVIFLTSISIIVTGIYLMLNRKGRATSARSADDWSQLNNDQITIISQPTKN</sequence>
<dbReference type="OrthoDB" id="7722975at2759"/>
<evidence type="ECO:0000256" key="4">
    <source>
        <dbReference type="SAM" id="MobiDB-lite"/>
    </source>
</evidence>
<evidence type="ECO:0000256" key="6">
    <source>
        <dbReference type="SAM" id="SignalP"/>
    </source>
</evidence>
<keyword evidence="6" id="KW-0732">Signal</keyword>
<dbReference type="Proteomes" id="UP000198287">
    <property type="component" value="Unassembled WGS sequence"/>
</dbReference>
<comment type="caution">
    <text evidence="8">The sequence shown here is derived from an EMBL/GenBank/DDBJ whole genome shotgun (WGS) entry which is preliminary data.</text>
</comment>
<evidence type="ECO:0000256" key="3">
    <source>
        <dbReference type="ARBA" id="ARBA00012643"/>
    </source>
</evidence>
<comment type="catalytic activity">
    <reaction evidence="1">
        <text>a ribonucleoside 5'-phosphate + H2O = a ribonucleoside + phosphate</text>
        <dbReference type="Rhea" id="RHEA:12484"/>
        <dbReference type="ChEBI" id="CHEBI:15377"/>
        <dbReference type="ChEBI" id="CHEBI:18254"/>
        <dbReference type="ChEBI" id="CHEBI:43474"/>
        <dbReference type="ChEBI" id="CHEBI:58043"/>
        <dbReference type="EC" id="3.1.3.5"/>
    </reaction>
</comment>
<reference evidence="8 9" key="1">
    <citation type="submission" date="2015-12" db="EMBL/GenBank/DDBJ databases">
        <title>The genome of Folsomia candida.</title>
        <authorList>
            <person name="Faddeeva A."/>
            <person name="Derks M.F."/>
            <person name="Anvar Y."/>
            <person name="Smit S."/>
            <person name="Van Straalen N."/>
            <person name="Roelofs D."/>
        </authorList>
    </citation>
    <scope>NUCLEOTIDE SEQUENCE [LARGE SCALE GENOMIC DNA]</scope>
    <source>
        <strain evidence="8 9">VU population</strain>
        <tissue evidence="8">Whole body</tissue>
    </source>
</reference>
<dbReference type="EMBL" id="LNIX01000001">
    <property type="protein sequence ID" value="OXA61429.1"/>
    <property type="molecule type" value="Genomic_DNA"/>
</dbReference>
<evidence type="ECO:0000313" key="8">
    <source>
        <dbReference type="EMBL" id="OXA61429.1"/>
    </source>
</evidence>
<feature type="compositionally biased region" description="Low complexity" evidence="4">
    <location>
        <begin position="587"/>
        <end position="610"/>
    </location>
</feature>
<feature type="transmembrane region" description="Helical" evidence="5">
    <location>
        <begin position="675"/>
        <end position="699"/>
    </location>
</feature>
<evidence type="ECO:0000259" key="7">
    <source>
        <dbReference type="Pfam" id="PF02872"/>
    </source>
</evidence>
<dbReference type="PANTHER" id="PTHR11575">
    <property type="entry name" value="5'-NUCLEOTIDASE-RELATED"/>
    <property type="match status" value="1"/>
</dbReference>
<gene>
    <name evidence="8" type="ORF">Fcan01_03054</name>
</gene>
<keyword evidence="9" id="KW-1185">Reference proteome</keyword>
<keyword evidence="5" id="KW-0472">Membrane</keyword>
<evidence type="ECO:0000256" key="2">
    <source>
        <dbReference type="ARBA" id="ARBA00006654"/>
    </source>
</evidence>
<accession>A0A226EV74</accession>
<dbReference type="InterPro" id="IPR006179">
    <property type="entry name" value="5_nucleotidase/apyrase"/>
</dbReference>
<dbReference type="GO" id="GO:0006196">
    <property type="term" value="P:AMP catabolic process"/>
    <property type="evidence" value="ECO:0007669"/>
    <property type="project" value="TreeGrafter"/>
</dbReference>
<dbReference type="GO" id="GO:0005886">
    <property type="term" value="C:plasma membrane"/>
    <property type="evidence" value="ECO:0007669"/>
    <property type="project" value="TreeGrafter"/>
</dbReference>
<feature type="domain" description="5'-Nucleotidase C-terminal" evidence="7">
    <location>
        <begin position="368"/>
        <end position="532"/>
    </location>
</feature>
<dbReference type="AlphaFoldDB" id="A0A226EV74"/>
<feature type="chain" id="PRO_5012172121" description="5'-nucleotidase" evidence="6">
    <location>
        <begin position="23"/>
        <end position="731"/>
    </location>
</feature>
<keyword evidence="5" id="KW-0812">Transmembrane</keyword>
<proteinExistence type="inferred from homology"/>
<dbReference type="STRING" id="158441.A0A226EV74"/>
<dbReference type="SUPFAM" id="SSF55816">
    <property type="entry name" value="5'-nucleotidase (syn. UDP-sugar hydrolase), C-terminal domain"/>
    <property type="match status" value="1"/>
</dbReference>
<dbReference type="Gene3D" id="3.60.21.10">
    <property type="match status" value="1"/>
</dbReference>
<evidence type="ECO:0000256" key="5">
    <source>
        <dbReference type="SAM" id="Phobius"/>
    </source>
</evidence>
<dbReference type="InterPro" id="IPR036907">
    <property type="entry name" value="5'-Nucleotdase_C_sf"/>
</dbReference>
<name>A0A226EV74_FOLCA</name>
<dbReference type="Gene3D" id="3.90.780.10">
    <property type="entry name" value="5'-Nucleotidase, C-terminal domain"/>
    <property type="match status" value="1"/>
</dbReference>
<dbReference type="SUPFAM" id="SSF56300">
    <property type="entry name" value="Metallo-dependent phosphatases"/>
    <property type="match status" value="1"/>
</dbReference>
<dbReference type="Pfam" id="PF02872">
    <property type="entry name" value="5_nucleotid_C"/>
    <property type="match status" value="1"/>
</dbReference>
<evidence type="ECO:0000313" key="9">
    <source>
        <dbReference type="Proteomes" id="UP000198287"/>
    </source>
</evidence>
<comment type="similarity">
    <text evidence="2">Belongs to the 5'-nucleotidase family.</text>
</comment>
<dbReference type="EC" id="3.1.3.5" evidence="3"/>
<keyword evidence="5" id="KW-1133">Transmembrane helix</keyword>